<reference evidence="3 4" key="1">
    <citation type="submission" date="2023-01" db="EMBL/GenBank/DDBJ databases">
        <title>Complete genome sequence of Roseicyclus marinus strain Dej080120_10.</title>
        <authorList>
            <person name="Ueki S."/>
            <person name="Maruyama F."/>
        </authorList>
    </citation>
    <scope>NUCLEOTIDE SEQUENCE [LARGE SCALE GENOMIC DNA]</scope>
    <source>
        <strain evidence="3 4">Dej080120_10</strain>
    </source>
</reference>
<evidence type="ECO:0000259" key="2">
    <source>
        <dbReference type="Pfam" id="PF00501"/>
    </source>
</evidence>
<evidence type="ECO:0000313" key="4">
    <source>
        <dbReference type="Proteomes" id="UP001337723"/>
    </source>
</evidence>
<dbReference type="Gene3D" id="3.40.50.12780">
    <property type="entry name" value="N-terminal domain of ligase-like"/>
    <property type="match status" value="1"/>
</dbReference>
<dbReference type="GO" id="GO:0016874">
    <property type="term" value="F:ligase activity"/>
    <property type="evidence" value="ECO:0007669"/>
    <property type="project" value="UniProtKB-KW"/>
</dbReference>
<dbReference type="InterPro" id="IPR050237">
    <property type="entry name" value="ATP-dep_AMP-bd_enzyme"/>
</dbReference>
<dbReference type="SUPFAM" id="SSF56801">
    <property type="entry name" value="Acetyl-CoA synthetase-like"/>
    <property type="match status" value="1"/>
</dbReference>
<dbReference type="Pfam" id="PF00501">
    <property type="entry name" value="AMP-binding"/>
    <property type="match status" value="1"/>
</dbReference>
<proteinExistence type="predicted"/>
<dbReference type="EMBL" id="AP027266">
    <property type="protein sequence ID" value="BDW85933.1"/>
    <property type="molecule type" value="Genomic_DNA"/>
</dbReference>
<keyword evidence="4" id="KW-1185">Reference proteome</keyword>
<dbReference type="PANTHER" id="PTHR43767">
    <property type="entry name" value="LONG-CHAIN-FATTY-ACID--COA LIGASE"/>
    <property type="match status" value="1"/>
</dbReference>
<dbReference type="Proteomes" id="UP001337723">
    <property type="component" value="Chromosome"/>
</dbReference>
<dbReference type="AlphaFoldDB" id="A0AA48KKJ1"/>
<dbReference type="PROSITE" id="PS00455">
    <property type="entry name" value="AMP_BINDING"/>
    <property type="match status" value="1"/>
</dbReference>
<sequence>MTARVFHAIGAHARDLGDKPALRSGDRIIDYRHLAAFLAASAKTLSGAPSVVGITGADPLEAALADLALTYTGRVSVHLPPFFSDEQKVHIIAAAGVRAVIGPWATPGQRIALPAPETCDLAVDLPAPTGSAKRIIFTSGSSGRPKGVVIGARQMEAAIAGLERAILPVPSDIHLSLLPMAQLLEQIAGLYLPLLAGAQVRYCPEALSALFGGAVEPLVRTLAEAQPTTTILVPALLSRLLGGLAMAGERAPDSLRFVAVGGAATAPALLDAALAHGMPVHEGYGLSECSSVVALNRPGANRPGSVGRVLDGIKVRIDDGEIVVSGPTVMEGYLGQPAVEGEWRTGDLGRFEYGVLIVEGRKDWLIVTPEGRNINPEWVEAQVAADIRIPAAGVRLAQDGRLEIIALVAAPVTPQHVAELLRGLPPYARPARVIFVPASLPGLLKPGGGMDRSRLGALAASHPSIRLTYEFEELTA</sequence>
<dbReference type="InterPro" id="IPR020845">
    <property type="entry name" value="AMP-binding_CS"/>
</dbReference>
<accession>A0AA48KKJ1</accession>
<feature type="domain" description="AMP-dependent synthetase/ligase" evidence="2">
    <location>
        <begin position="12"/>
        <end position="334"/>
    </location>
</feature>
<name>A0AA48KKJ1_9RHOB</name>
<organism evidence="3 4">
    <name type="scientific">Roseicyclus marinus</name>
    <dbReference type="NCBI Taxonomy" id="2161673"/>
    <lineage>
        <taxon>Bacteria</taxon>
        <taxon>Pseudomonadati</taxon>
        <taxon>Pseudomonadota</taxon>
        <taxon>Alphaproteobacteria</taxon>
        <taxon>Rhodobacterales</taxon>
        <taxon>Roseobacteraceae</taxon>
        <taxon>Roseicyclus</taxon>
    </lineage>
</organism>
<evidence type="ECO:0000313" key="3">
    <source>
        <dbReference type="EMBL" id="BDW85933.1"/>
    </source>
</evidence>
<dbReference type="InterPro" id="IPR000873">
    <property type="entry name" value="AMP-dep_synth/lig_dom"/>
</dbReference>
<dbReference type="KEGG" id="rmai:MACH21_21100"/>
<keyword evidence="1" id="KW-0436">Ligase</keyword>
<dbReference type="RefSeq" id="WP_338271794.1">
    <property type="nucleotide sequence ID" value="NZ_AP027266.1"/>
</dbReference>
<gene>
    <name evidence="3" type="ORF">MACH21_21100</name>
</gene>
<protein>
    <submittedName>
        <fullName evidence="3">Long-chain acyl-CoA synthetase</fullName>
    </submittedName>
</protein>
<dbReference type="InterPro" id="IPR042099">
    <property type="entry name" value="ANL_N_sf"/>
</dbReference>
<dbReference type="PANTHER" id="PTHR43767:SF8">
    <property type="entry name" value="LONG-CHAIN-FATTY-ACID--COA LIGASE"/>
    <property type="match status" value="1"/>
</dbReference>
<evidence type="ECO:0000256" key="1">
    <source>
        <dbReference type="ARBA" id="ARBA00022598"/>
    </source>
</evidence>